<organism evidence="16 17">
    <name type="scientific">Ophiophagus hannah</name>
    <name type="common">King cobra</name>
    <name type="synonym">Naja hannah</name>
    <dbReference type="NCBI Taxonomy" id="8665"/>
    <lineage>
        <taxon>Eukaryota</taxon>
        <taxon>Metazoa</taxon>
        <taxon>Chordata</taxon>
        <taxon>Craniata</taxon>
        <taxon>Vertebrata</taxon>
        <taxon>Euteleostomi</taxon>
        <taxon>Lepidosauria</taxon>
        <taxon>Squamata</taxon>
        <taxon>Bifurcata</taxon>
        <taxon>Unidentata</taxon>
        <taxon>Episquamata</taxon>
        <taxon>Toxicofera</taxon>
        <taxon>Serpentes</taxon>
        <taxon>Colubroidea</taxon>
        <taxon>Elapidae</taxon>
        <taxon>Elapinae</taxon>
        <taxon>Ophiophagus</taxon>
    </lineage>
</organism>
<evidence type="ECO:0000256" key="9">
    <source>
        <dbReference type="ARBA" id="ARBA00022963"/>
    </source>
</evidence>
<evidence type="ECO:0000256" key="4">
    <source>
        <dbReference type="ARBA" id="ARBA00013278"/>
    </source>
</evidence>
<dbReference type="SUPFAM" id="SSF52151">
    <property type="entry name" value="FabD/lysophospholipase-like"/>
    <property type="match status" value="2"/>
</dbReference>
<dbReference type="SMART" id="SM00239">
    <property type="entry name" value="C2"/>
    <property type="match status" value="1"/>
</dbReference>
<dbReference type="Pfam" id="PF01735">
    <property type="entry name" value="PLA2_B"/>
    <property type="match status" value="1"/>
</dbReference>
<dbReference type="PROSITE" id="PS51210">
    <property type="entry name" value="PLA2C"/>
    <property type="match status" value="2"/>
</dbReference>
<dbReference type="CDD" id="cd04036">
    <property type="entry name" value="C2_cPLA2"/>
    <property type="match status" value="1"/>
</dbReference>
<keyword evidence="7 12" id="KW-0378">Hydrolase</keyword>
<dbReference type="GO" id="GO:0047498">
    <property type="term" value="F:calcium-dependent phospholipase A2 activity"/>
    <property type="evidence" value="ECO:0007669"/>
    <property type="project" value="TreeGrafter"/>
</dbReference>
<keyword evidence="17" id="KW-1185">Reference proteome</keyword>
<evidence type="ECO:0000313" key="17">
    <source>
        <dbReference type="Proteomes" id="UP000018936"/>
    </source>
</evidence>
<evidence type="ECO:0000256" key="13">
    <source>
        <dbReference type="RuleBase" id="RU362102"/>
    </source>
</evidence>
<dbReference type="FunFam" id="3.40.1090.10:FF:000002">
    <property type="entry name" value="Phospholipase A2"/>
    <property type="match status" value="1"/>
</dbReference>
<evidence type="ECO:0000256" key="10">
    <source>
        <dbReference type="ARBA" id="ARBA00023098"/>
    </source>
</evidence>
<proteinExistence type="predicted"/>
<gene>
    <name evidence="16" type="primary">PLA2G4E</name>
    <name evidence="16" type="ORF">L345_12719</name>
</gene>
<feature type="non-terminal residue" evidence="16">
    <location>
        <position position="1"/>
    </location>
</feature>
<dbReference type="GO" id="GO:0005829">
    <property type="term" value="C:cytosol"/>
    <property type="evidence" value="ECO:0007669"/>
    <property type="project" value="UniProtKB-SubCell"/>
</dbReference>
<comment type="cofactor">
    <cofactor evidence="1">
        <name>Ca(2+)</name>
        <dbReference type="ChEBI" id="CHEBI:29108"/>
    </cofactor>
</comment>
<accession>V8NHI8</accession>
<dbReference type="Gene3D" id="3.40.1090.10">
    <property type="entry name" value="Cytosolic phospholipase A2 catalytic domain"/>
    <property type="match status" value="2"/>
</dbReference>
<evidence type="ECO:0000256" key="6">
    <source>
        <dbReference type="ARBA" id="ARBA00022723"/>
    </source>
</evidence>
<dbReference type="SMART" id="SM00022">
    <property type="entry name" value="PLAc"/>
    <property type="match status" value="1"/>
</dbReference>
<keyword evidence="11" id="KW-0472">Membrane</keyword>
<sequence length="923" mass="105653">MLTGNLCFSDSVLDSQPNLLMETGEQPLSLVDTGFFINTSYPPLLKPERRVDVILHLNYSGGAQTFSTLNSMIFQEHLIFRRDIFASFNLDQFSKYASELGLPFPKTEISEEDKNNLKECYVFEDTENAAAPLVLFFPLTNDTFKAFEAPGVERLSANMEEGNVDVSSFFSPFGTREVSFSEDNFDKLVKLAEYNILNNENKIIEAFHAATEPAHCNLLTVKIIKIKNLRKADLLTQSDCYVSLYLPTASVKRMKTQTIKDSKDPVWNETFHFRIQNKVKNILEFNVYDEDKITEDDHLLTVMFDVSKIQLGETVPLSFQLNPKGKEELEVEFTMESSPDVPEKILTNGVLVSREVACLEVQVNGGRRNERTFTLSVGGSYEEAENLTLGYWLCPASPAKFHYIKYNQSDLNIELPRRQFCAGLLFKRPKALDVRLGYGLCSDENNFLQKRKKAREERPLLNTKLEISIVFILTMTKLYEDSNWSNKDLGEIIMQARKQAAKSKRGAFSLEKLKSYHKELAQRTIAGYKSSFIDLWGLMIEAMLNDANNHHKLSEQQQAVKKGQNPLPIYLALNVKDNITTKDFREWLEFTPYEVGFPKYGAFVPAENFGSEFYMGHIMKKLPESRICFMQGLWSSVFSKNLLDAWHAADNSEDFWNRWTQDTVTEIDEVPDIPERPHEMPTRMFTPAGGLSNTLRDILTDRPAVSKYNNFLKGLQMHNEYVQHQQFTKWKDTMLDESPNQLKDSTDHLELVDTAFFFDTSCPPLLRPERKVDVILHFNYTGGSQTKPLELASTYFSAQGIPFPKILLNEEEKKNLKECYVFEDTNNPEAPILLYFPLVNDTFQRYIAPGIERNAAQLAQGNVDVSSAFSPYSTRHISLQEEEFNKLLNLTNYNVQNNANTILGVLHKVVERKKQAQLSQSSS</sequence>
<comment type="subcellular location">
    <subcellularLocation>
        <location evidence="3">Cytoplasm</location>
        <location evidence="3">Cytosol</location>
    </subcellularLocation>
    <subcellularLocation>
        <location evidence="2">Membrane</location>
        <topology evidence="2">Peripheral membrane protein</topology>
    </subcellularLocation>
</comment>
<feature type="domain" description="PLA2c" evidence="15">
    <location>
        <begin position="474"/>
        <end position="923"/>
    </location>
</feature>
<evidence type="ECO:0000256" key="11">
    <source>
        <dbReference type="ARBA" id="ARBA00023136"/>
    </source>
</evidence>
<dbReference type="OrthoDB" id="270970at2759"/>
<evidence type="ECO:0000313" key="16">
    <source>
        <dbReference type="EMBL" id="ETE61525.1"/>
    </source>
</evidence>
<comment type="caution">
    <text evidence="16">The sequence shown here is derived from an EMBL/GenBank/DDBJ whole genome shotgun (WGS) entry which is preliminary data.</text>
</comment>
<dbReference type="Pfam" id="PF18695">
    <property type="entry name" value="cPLA2_C2"/>
    <property type="match status" value="1"/>
</dbReference>
<evidence type="ECO:0000256" key="3">
    <source>
        <dbReference type="ARBA" id="ARBA00004514"/>
    </source>
</evidence>
<comment type="catalytic activity">
    <reaction evidence="13">
        <text>a 1,2-diacyl-sn-glycero-3-phosphocholine + H2O = a 1-acyl-sn-glycero-3-phosphocholine + a fatty acid + H(+)</text>
        <dbReference type="Rhea" id="RHEA:15801"/>
        <dbReference type="ChEBI" id="CHEBI:15377"/>
        <dbReference type="ChEBI" id="CHEBI:15378"/>
        <dbReference type="ChEBI" id="CHEBI:28868"/>
        <dbReference type="ChEBI" id="CHEBI:57643"/>
        <dbReference type="ChEBI" id="CHEBI:58168"/>
        <dbReference type="EC" id="3.1.1.4"/>
    </reaction>
</comment>
<feature type="domain" description="PLA2c" evidence="15">
    <location>
        <begin position="1"/>
        <end position="246"/>
    </location>
</feature>
<dbReference type="InterPro" id="IPR035892">
    <property type="entry name" value="C2_domain_sf"/>
</dbReference>
<dbReference type="FunFam" id="2.60.40.150:FF:000030">
    <property type="entry name" value="Phospholipase A2"/>
    <property type="match status" value="1"/>
</dbReference>
<dbReference type="InterPro" id="IPR016035">
    <property type="entry name" value="Acyl_Trfase/lysoPLipase"/>
</dbReference>
<evidence type="ECO:0000256" key="2">
    <source>
        <dbReference type="ARBA" id="ARBA00004170"/>
    </source>
</evidence>
<dbReference type="GO" id="GO:0016020">
    <property type="term" value="C:membrane"/>
    <property type="evidence" value="ECO:0007669"/>
    <property type="project" value="UniProtKB-SubCell"/>
</dbReference>
<feature type="domain" description="C2" evidence="14">
    <location>
        <begin position="199"/>
        <end position="319"/>
    </location>
</feature>
<evidence type="ECO:0000259" key="15">
    <source>
        <dbReference type="PROSITE" id="PS51210"/>
    </source>
</evidence>
<dbReference type="GO" id="GO:0005544">
    <property type="term" value="F:calcium-dependent phospholipid binding"/>
    <property type="evidence" value="ECO:0007669"/>
    <property type="project" value="TreeGrafter"/>
</dbReference>
<evidence type="ECO:0000256" key="7">
    <source>
        <dbReference type="ARBA" id="ARBA00022801"/>
    </source>
</evidence>
<dbReference type="PROSITE" id="PS50004">
    <property type="entry name" value="C2"/>
    <property type="match status" value="1"/>
</dbReference>
<evidence type="ECO:0000256" key="1">
    <source>
        <dbReference type="ARBA" id="ARBA00001913"/>
    </source>
</evidence>
<dbReference type="AlphaFoldDB" id="V8NHI8"/>
<keyword evidence="6 13" id="KW-0479">Metal-binding</keyword>
<dbReference type="PANTHER" id="PTHR10728:SF65">
    <property type="entry name" value="PHOSPHOLIPASE A2"/>
    <property type="match status" value="1"/>
</dbReference>
<name>V8NHI8_OPHHA</name>
<keyword evidence="9 12" id="KW-0442">Lipid degradation</keyword>
<dbReference type="EC" id="3.1.1.4" evidence="4 13"/>
<protein>
    <recommendedName>
        <fullName evidence="4 13">Phospholipase A2</fullName>
        <ecNumber evidence="4 13">3.1.1.4</ecNumber>
    </recommendedName>
</protein>
<dbReference type="SUPFAM" id="SSF49562">
    <property type="entry name" value="C2 domain (Calcium/lipid-binding domain, CaLB)"/>
    <property type="match status" value="1"/>
</dbReference>
<evidence type="ECO:0000256" key="5">
    <source>
        <dbReference type="ARBA" id="ARBA00022490"/>
    </source>
</evidence>
<comment type="domain">
    <text evidence="13">The N-terminal C2 domain associates with lipid membranes upon calcium binding.</text>
</comment>
<dbReference type="InterPro" id="IPR041847">
    <property type="entry name" value="C2_cPLA2"/>
</dbReference>
<dbReference type="InterPro" id="IPR002642">
    <property type="entry name" value="LysoPLipase_cat_dom"/>
</dbReference>
<evidence type="ECO:0000256" key="8">
    <source>
        <dbReference type="ARBA" id="ARBA00022837"/>
    </source>
</evidence>
<dbReference type="Pfam" id="PF00168">
    <property type="entry name" value="C2"/>
    <property type="match status" value="1"/>
</dbReference>
<keyword evidence="8 13" id="KW-0106">Calcium</keyword>
<dbReference type="Gene3D" id="2.60.40.150">
    <property type="entry name" value="C2 domain"/>
    <property type="match status" value="1"/>
</dbReference>
<reference evidence="16 17" key="1">
    <citation type="journal article" date="2013" name="Proc. Natl. Acad. Sci. U.S.A.">
        <title>The king cobra genome reveals dynamic gene evolution and adaptation in the snake venom system.</title>
        <authorList>
            <person name="Vonk F.J."/>
            <person name="Casewell N.R."/>
            <person name="Henkel C.V."/>
            <person name="Heimberg A.M."/>
            <person name="Jansen H.J."/>
            <person name="McCleary R.J."/>
            <person name="Kerkkamp H.M."/>
            <person name="Vos R.A."/>
            <person name="Guerreiro I."/>
            <person name="Calvete J.J."/>
            <person name="Wuster W."/>
            <person name="Woods A.E."/>
            <person name="Logan J.M."/>
            <person name="Harrison R.A."/>
            <person name="Castoe T.A."/>
            <person name="de Koning A.P."/>
            <person name="Pollock D.D."/>
            <person name="Yandell M."/>
            <person name="Calderon D."/>
            <person name="Renjifo C."/>
            <person name="Currier R.B."/>
            <person name="Salgado D."/>
            <person name="Pla D."/>
            <person name="Sanz L."/>
            <person name="Hyder A.S."/>
            <person name="Ribeiro J.M."/>
            <person name="Arntzen J.W."/>
            <person name="van den Thillart G.E."/>
            <person name="Boetzer M."/>
            <person name="Pirovano W."/>
            <person name="Dirks R.P."/>
            <person name="Spaink H.P."/>
            <person name="Duboule D."/>
            <person name="McGlinn E."/>
            <person name="Kini R.M."/>
            <person name="Richardson M.K."/>
        </authorList>
    </citation>
    <scope>NUCLEOTIDE SEQUENCE</scope>
    <source>
        <tissue evidence="16">Blood</tissue>
    </source>
</reference>
<keyword evidence="10 12" id="KW-0443">Lipid metabolism</keyword>
<dbReference type="InterPro" id="IPR000008">
    <property type="entry name" value="C2_dom"/>
</dbReference>
<evidence type="ECO:0000256" key="12">
    <source>
        <dbReference type="PROSITE-ProRule" id="PRU00555"/>
    </source>
</evidence>
<dbReference type="GO" id="GO:0005509">
    <property type="term" value="F:calcium ion binding"/>
    <property type="evidence" value="ECO:0007669"/>
    <property type="project" value="InterPro"/>
</dbReference>
<dbReference type="EMBL" id="AZIM01003852">
    <property type="protein sequence ID" value="ETE61525.1"/>
    <property type="molecule type" value="Genomic_DNA"/>
</dbReference>
<dbReference type="InterPro" id="IPR040723">
    <property type="entry name" value="cPLA2_C2"/>
</dbReference>
<keyword evidence="5 13" id="KW-0963">Cytoplasm</keyword>
<dbReference type="GO" id="GO:0046475">
    <property type="term" value="P:glycerophospholipid catabolic process"/>
    <property type="evidence" value="ECO:0007669"/>
    <property type="project" value="TreeGrafter"/>
</dbReference>
<dbReference type="Proteomes" id="UP000018936">
    <property type="component" value="Unassembled WGS sequence"/>
</dbReference>
<dbReference type="PANTHER" id="PTHR10728">
    <property type="entry name" value="CYTOSOLIC PHOSPHOLIPASE A2"/>
    <property type="match status" value="1"/>
</dbReference>
<evidence type="ECO:0000259" key="14">
    <source>
        <dbReference type="PROSITE" id="PS50004"/>
    </source>
</evidence>